<reference evidence="4" key="1">
    <citation type="submission" date="2024-06" db="EMBL/GenBank/DDBJ databases">
        <title>Multi-omics analyses provide insights into the biosynthesis of the anticancer antibiotic pleurotin in Hohenbuehelia grisea.</title>
        <authorList>
            <person name="Weaver J.A."/>
            <person name="Alberti F."/>
        </authorList>
    </citation>
    <scope>NUCLEOTIDE SEQUENCE [LARGE SCALE GENOMIC DNA]</scope>
    <source>
        <strain evidence="4">T-177</strain>
    </source>
</reference>
<feature type="compositionally biased region" description="Basic and acidic residues" evidence="1">
    <location>
        <begin position="1"/>
        <end position="11"/>
    </location>
</feature>
<dbReference type="Proteomes" id="UP001556367">
    <property type="component" value="Unassembled WGS sequence"/>
</dbReference>
<feature type="domain" description="Fungal-type protein kinase" evidence="2">
    <location>
        <begin position="441"/>
        <end position="594"/>
    </location>
</feature>
<evidence type="ECO:0000259" key="2">
    <source>
        <dbReference type="Pfam" id="PF17667"/>
    </source>
</evidence>
<evidence type="ECO:0000313" key="4">
    <source>
        <dbReference type="Proteomes" id="UP001556367"/>
    </source>
</evidence>
<evidence type="ECO:0000256" key="1">
    <source>
        <dbReference type="SAM" id="MobiDB-lite"/>
    </source>
</evidence>
<name>A0ABR3J3T8_9AGAR</name>
<accession>A0ABR3J3T8</accession>
<gene>
    <name evidence="3" type="ORF">HGRIS_010097</name>
</gene>
<protein>
    <recommendedName>
        <fullName evidence="2">Fungal-type protein kinase domain-containing protein</fullName>
    </recommendedName>
</protein>
<dbReference type="InterPro" id="IPR040976">
    <property type="entry name" value="Pkinase_fungal"/>
</dbReference>
<comment type="caution">
    <text evidence="3">The sequence shown here is derived from an EMBL/GenBank/DDBJ whole genome shotgun (WGS) entry which is preliminary data.</text>
</comment>
<dbReference type="Pfam" id="PF17667">
    <property type="entry name" value="Pkinase_fungal"/>
    <property type="match status" value="2"/>
</dbReference>
<organism evidence="3 4">
    <name type="scientific">Hohenbuehelia grisea</name>
    <dbReference type="NCBI Taxonomy" id="104357"/>
    <lineage>
        <taxon>Eukaryota</taxon>
        <taxon>Fungi</taxon>
        <taxon>Dikarya</taxon>
        <taxon>Basidiomycota</taxon>
        <taxon>Agaricomycotina</taxon>
        <taxon>Agaricomycetes</taxon>
        <taxon>Agaricomycetidae</taxon>
        <taxon>Agaricales</taxon>
        <taxon>Pleurotineae</taxon>
        <taxon>Pleurotaceae</taxon>
        <taxon>Hohenbuehelia</taxon>
    </lineage>
</organism>
<evidence type="ECO:0000313" key="3">
    <source>
        <dbReference type="EMBL" id="KAL0950096.1"/>
    </source>
</evidence>
<dbReference type="PANTHER" id="PTHR38248:SF2">
    <property type="entry name" value="FUNK1 11"/>
    <property type="match status" value="1"/>
</dbReference>
<sequence>MSSAKRTREDSPSSSPSPSKKVDLDFLAAMHGTPFRKKSNVISVDTEDLSTEELTERTRLQLELKKLMMDEFQFATYEGDWVSSHYCPTEETDVDAILTRLKTGKAPACTEQGNFCLPSWPRSSANETAYYEPFAQLLNKIIDAFEKCFPEDHETSAFRDAKFFPYDKRMSDTVAGEPPLRPDLLLLEEKLAKNAQASWQEVLLAVEVKDTWSELIWQAATYARCLFAASDHRFFVPILCLNHKRGEFRMCLFHRSGVLATHVMKFTTTVDGFRDFVATIVGMLFWDRQVPQQAGYVPEQSPVRFSLNNTEFYVHRVLCRRQAVRGRATTVYAVNRNPRDEDDDPIFPSSLISYNAPVHRMLNPFDRRVDVLPVGTQKLDVRTLPDSFIIKCSHQLKDRISELEVFAKVQGYIGIPHVLAQYDCAAFEIPEGKSPVFWKLRDELPEGRPYESRVHRHLILGSEGVRLSPELTFKQVGYAMVHAMMGHCALFTEGEMLHRDVSNGNIIFLVGDTQVDWKIPSILDDVVSDNRCTGVLIDGDVAKGWRDTRQISSDRSGTLPFVSRRLTKLWSARQPNAFHTPIDDLESFALVLVYNALFWTPDTEKTVDELLWWGNLSRGDLRSALAGKNAVFSEWRTEAMQRRLALSEILAPFSSLIGLWLRSIDQLVERQAELLYNHQSSDDLYRLSEDAYKTLVRIGLEEAAKLSDMPIKDVYPTSS</sequence>
<dbReference type="PANTHER" id="PTHR38248">
    <property type="entry name" value="FUNK1 6"/>
    <property type="match status" value="1"/>
</dbReference>
<proteinExistence type="predicted"/>
<dbReference type="EMBL" id="JASNQZ010000012">
    <property type="protein sequence ID" value="KAL0950096.1"/>
    <property type="molecule type" value="Genomic_DNA"/>
</dbReference>
<keyword evidence="4" id="KW-1185">Reference proteome</keyword>
<feature type="region of interest" description="Disordered" evidence="1">
    <location>
        <begin position="1"/>
        <end position="22"/>
    </location>
</feature>
<feature type="domain" description="Fungal-type protein kinase" evidence="2">
    <location>
        <begin position="182"/>
        <end position="337"/>
    </location>
</feature>